<dbReference type="EMBL" id="DWXX01000084">
    <property type="protein sequence ID" value="HJB58984.1"/>
    <property type="molecule type" value="Genomic_DNA"/>
</dbReference>
<dbReference type="Pfam" id="PF10387">
    <property type="entry name" value="DUF2442"/>
    <property type="match status" value="1"/>
</dbReference>
<gene>
    <name evidence="1" type="ORF">H9771_04890</name>
</gene>
<organism evidence="1 2">
    <name type="scientific">Candidatus Faecalibacterium faecipullorum</name>
    <dbReference type="NCBI Taxonomy" id="2838578"/>
    <lineage>
        <taxon>Bacteria</taxon>
        <taxon>Bacillati</taxon>
        <taxon>Bacillota</taxon>
        <taxon>Clostridia</taxon>
        <taxon>Eubacteriales</taxon>
        <taxon>Oscillospiraceae</taxon>
        <taxon>Faecalibacterium</taxon>
    </lineage>
</organism>
<evidence type="ECO:0000313" key="1">
    <source>
        <dbReference type="EMBL" id="HJB58984.1"/>
    </source>
</evidence>
<dbReference type="SUPFAM" id="SSF143880">
    <property type="entry name" value="NE0471 N-terminal domain-like"/>
    <property type="match status" value="1"/>
</dbReference>
<comment type="caution">
    <text evidence="1">The sequence shown here is derived from an EMBL/GenBank/DDBJ whole genome shotgun (WGS) entry which is preliminary data.</text>
</comment>
<dbReference type="InterPro" id="IPR018841">
    <property type="entry name" value="DUF2442"/>
</dbReference>
<accession>A0A9D2MF06</accession>
<dbReference type="InterPro" id="IPR036782">
    <property type="entry name" value="NE0471-like_N"/>
</dbReference>
<reference evidence="1" key="2">
    <citation type="submission" date="2021-04" db="EMBL/GenBank/DDBJ databases">
        <authorList>
            <person name="Gilroy R."/>
        </authorList>
    </citation>
    <scope>NUCLEOTIDE SEQUENCE</scope>
    <source>
        <strain evidence="1">ChiHjej9B8-13557</strain>
    </source>
</reference>
<dbReference type="Gene3D" id="3.30.2020.10">
    <property type="entry name" value="NE0471-like N-terminal domain"/>
    <property type="match status" value="1"/>
</dbReference>
<dbReference type="Proteomes" id="UP000824211">
    <property type="component" value="Unassembled WGS sequence"/>
</dbReference>
<sequence length="92" mass="10461">MKTPVWVVEKVMPQPDYTLLLTFADGEQKRYDARPLLEKAIYAPLRSLPFFLTARADCGTVVWNDDVDIAPEHLYECSVPVEGHLKPDTRTA</sequence>
<proteinExistence type="predicted"/>
<evidence type="ECO:0000313" key="2">
    <source>
        <dbReference type="Proteomes" id="UP000824211"/>
    </source>
</evidence>
<reference evidence="1" key="1">
    <citation type="journal article" date="2021" name="PeerJ">
        <title>Extensive microbial diversity within the chicken gut microbiome revealed by metagenomics and culture.</title>
        <authorList>
            <person name="Gilroy R."/>
            <person name="Ravi A."/>
            <person name="Getino M."/>
            <person name="Pursley I."/>
            <person name="Horton D.L."/>
            <person name="Alikhan N.F."/>
            <person name="Baker D."/>
            <person name="Gharbi K."/>
            <person name="Hall N."/>
            <person name="Watson M."/>
            <person name="Adriaenssens E.M."/>
            <person name="Foster-Nyarko E."/>
            <person name="Jarju S."/>
            <person name="Secka A."/>
            <person name="Antonio M."/>
            <person name="Oren A."/>
            <person name="Chaudhuri R.R."/>
            <person name="La Ragione R."/>
            <person name="Hildebrand F."/>
            <person name="Pallen M.J."/>
        </authorList>
    </citation>
    <scope>NUCLEOTIDE SEQUENCE</scope>
    <source>
        <strain evidence="1">ChiHjej9B8-13557</strain>
    </source>
</reference>
<name>A0A9D2MF06_9FIRM</name>
<protein>
    <submittedName>
        <fullName evidence="1">DUF2442 domain-containing protein</fullName>
    </submittedName>
</protein>
<dbReference type="AlphaFoldDB" id="A0A9D2MF06"/>